<protein>
    <submittedName>
        <fullName evidence="2">Uncharacterized protein</fullName>
    </submittedName>
</protein>
<accession>A0A2U1CLJ0</accession>
<dbReference type="Proteomes" id="UP000246145">
    <property type="component" value="Unassembled WGS sequence"/>
</dbReference>
<feature type="repeat" description="TPR" evidence="1">
    <location>
        <begin position="171"/>
        <end position="204"/>
    </location>
</feature>
<dbReference type="AlphaFoldDB" id="A0A2U1CLJ0"/>
<evidence type="ECO:0000313" key="3">
    <source>
        <dbReference type="Proteomes" id="UP000246145"/>
    </source>
</evidence>
<organism evidence="2 3">
    <name type="scientific">Pusillimonas noertemannii</name>
    <dbReference type="NCBI Taxonomy" id="305977"/>
    <lineage>
        <taxon>Bacteria</taxon>
        <taxon>Pseudomonadati</taxon>
        <taxon>Pseudomonadota</taxon>
        <taxon>Betaproteobacteria</taxon>
        <taxon>Burkholderiales</taxon>
        <taxon>Alcaligenaceae</taxon>
        <taxon>Pusillimonas</taxon>
    </lineage>
</organism>
<comment type="caution">
    <text evidence="2">The sequence shown here is derived from an EMBL/GenBank/DDBJ whole genome shotgun (WGS) entry which is preliminary data.</text>
</comment>
<dbReference type="Gene3D" id="1.25.40.10">
    <property type="entry name" value="Tetratricopeptide repeat domain"/>
    <property type="match status" value="1"/>
</dbReference>
<evidence type="ECO:0000256" key="1">
    <source>
        <dbReference type="PROSITE-ProRule" id="PRU00339"/>
    </source>
</evidence>
<dbReference type="SMART" id="SM00028">
    <property type="entry name" value="TPR"/>
    <property type="match status" value="2"/>
</dbReference>
<dbReference type="SUPFAM" id="SSF48452">
    <property type="entry name" value="TPR-like"/>
    <property type="match status" value="1"/>
</dbReference>
<keyword evidence="3" id="KW-1185">Reference proteome</keyword>
<name>A0A2U1CLJ0_9BURK</name>
<gene>
    <name evidence="2" type="ORF">C7440_2591</name>
</gene>
<keyword evidence="1" id="KW-0802">TPR repeat</keyword>
<dbReference type="InterPro" id="IPR019734">
    <property type="entry name" value="TPR_rpt"/>
</dbReference>
<reference evidence="2 3" key="1">
    <citation type="submission" date="2018-04" db="EMBL/GenBank/DDBJ databases">
        <title>Genomic Encyclopedia of Type Strains, Phase IV (KMG-IV): sequencing the most valuable type-strain genomes for metagenomic binning, comparative biology and taxonomic classification.</title>
        <authorList>
            <person name="Goeker M."/>
        </authorList>
    </citation>
    <scope>NUCLEOTIDE SEQUENCE [LARGE SCALE GENOMIC DNA]</scope>
    <source>
        <strain evidence="2 3">DSM 10065</strain>
    </source>
</reference>
<evidence type="ECO:0000313" key="2">
    <source>
        <dbReference type="EMBL" id="PVY61858.1"/>
    </source>
</evidence>
<dbReference type="InterPro" id="IPR011990">
    <property type="entry name" value="TPR-like_helical_dom_sf"/>
</dbReference>
<dbReference type="OrthoDB" id="5294075at2"/>
<dbReference type="STRING" id="1231391.GCA_000308195_00400"/>
<dbReference type="EMBL" id="QEKO01000003">
    <property type="protein sequence ID" value="PVY61858.1"/>
    <property type="molecule type" value="Genomic_DNA"/>
</dbReference>
<proteinExistence type="predicted"/>
<dbReference type="PROSITE" id="PS50005">
    <property type="entry name" value="TPR"/>
    <property type="match status" value="1"/>
</dbReference>
<dbReference type="RefSeq" id="WP_017522779.1">
    <property type="nucleotide sequence ID" value="NZ_JACCEX010000003.1"/>
</dbReference>
<sequence length="245" mass="26127">MALLLAGTTAAATAHAQRAASGVEPHVNLDASLSATGQTGNADIAQQLGPTVVVAVPAAPGEKLFDDPPPREGGWKGLARLLQAMSPGVDTSIPMTPSQITDRISAMMDSGQYAEALDVIDRRIAQREAEMAMANDVQLLFLRGRALSGLGRHNDAIRHYLNMTTQFPELPEPWNNLAVEYVSLGKLDMAHDALQMALAANPAYPAAQANMGWVRLMQARRSFENAPGAPGARQAAEQTAEILRR</sequence>